<keyword evidence="3" id="KW-1185">Reference proteome</keyword>
<proteinExistence type="predicted"/>
<feature type="compositionally biased region" description="Pro residues" evidence="1">
    <location>
        <begin position="1"/>
        <end position="10"/>
    </location>
</feature>
<evidence type="ECO:0000256" key="1">
    <source>
        <dbReference type="SAM" id="MobiDB-lite"/>
    </source>
</evidence>
<organism evidence="2 3">
    <name type="scientific">Puccinia triticina</name>
    <dbReference type="NCBI Taxonomy" id="208348"/>
    <lineage>
        <taxon>Eukaryota</taxon>
        <taxon>Fungi</taxon>
        <taxon>Dikarya</taxon>
        <taxon>Basidiomycota</taxon>
        <taxon>Pucciniomycotina</taxon>
        <taxon>Pucciniomycetes</taxon>
        <taxon>Pucciniales</taxon>
        <taxon>Pucciniaceae</taxon>
        <taxon>Puccinia</taxon>
    </lineage>
</organism>
<sequence length="111" mass="11694">MSDTAPPPSTQPGNGNAGAPPPSHDEAWISDLVDSLVPKFQAAGSTSAGDSAMRTDDEGKSTHYCRNAYPRSVPWASLQDHHGTHASGASPCRCHDPRACSTLEFMGNNMN</sequence>
<dbReference type="EMBL" id="CP110432">
    <property type="protein sequence ID" value="WAQ90211.1"/>
    <property type="molecule type" value="Genomic_DNA"/>
</dbReference>
<feature type="region of interest" description="Disordered" evidence="1">
    <location>
        <begin position="40"/>
        <end position="65"/>
    </location>
</feature>
<reference evidence="2" key="1">
    <citation type="submission" date="2022-10" db="EMBL/GenBank/DDBJ databases">
        <title>Puccinia triticina Genome sequencing and assembly.</title>
        <authorList>
            <person name="Li C."/>
        </authorList>
    </citation>
    <scope>NUCLEOTIDE SEQUENCE</scope>
    <source>
        <strain evidence="2">Pt15</strain>
    </source>
</reference>
<gene>
    <name evidence="2" type="ORF">PtA15_12A197</name>
</gene>
<dbReference type="GeneID" id="77802677"/>
<evidence type="ECO:0000313" key="2">
    <source>
        <dbReference type="EMBL" id="WAQ90211.1"/>
    </source>
</evidence>
<accession>A0ABY7CYC3</accession>
<dbReference type="RefSeq" id="XP_053025766.1">
    <property type="nucleotide sequence ID" value="XM_053161782.1"/>
</dbReference>
<evidence type="ECO:0000313" key="3">
    <source>
        <dbReference type="Proteomes" id="UP001164743"/>
    </source>
</evidence>
<feature type="region of interest" description="Disordered" evidence="1">
    <location>
        <begin position="1"/>
        <end position="27"/>
    </location>
</feature>
<dbReference type="Proteomes" id="UP001164743">
    <property type="component" value="Chromosome 12A"/>
</dbReference>
<protein>
    <submittedName>
        <fullName evidence="2">Uncharacterized protein</fullName>
    </submittedName>
</protein>
<name>A0ABY7CYC3_9BASI</name>